<proteinExistence type="predicted"/>
<name>A0A1M4T0H0_9RHOB</name>
<dbReference type="Pfam" id="PF10649">
    <property type="entry name" value="DUF2478"/>
    <property type="match status" value="1"/>
</dbReference>
<evidence type="ECO:0000313" key="2">
    <source>
        <dbReference type="Proteomes" id="UP000184144"/>
    </source>
</evidence>
<reference evidence="2" key="1">
    <citation type="submission" date="2016-11" db="EMBL/GenBank/DDBJ databases">
        <authorList>
            <person name="Varghese N."/>
            <person name="Submissions S."/>
        </authorList>
    </citation>
    <scope>NUCLEOTIDE SEQUENCE [LARGE SCALE GENOMIC DNA]</scope>
    <source>
        <strain evidence="2">DSM 100566</strain>
    </source>
</reference>
<dbReference type="InterPro" id="IPR018912">
    <property type="entry name" value="DUF2478"/>
</dbReference>
<accession>A0A1M4T0H0</accession>
<organism evidence="1 2">
    <name type="scientific">Litoreibacter ascidiaceicola</name>
    <dbReference type="NCBI Taxonomy" id="1486859"/>
    <lineage>
        <taxon>Bacteria</taxon>
        <taxon>Pseudomonadati</taxon>
        <taxon>Pseudomonadota</taxon>
        <taxon>Alphaproteobacteria</taxon>
        <taxon>Rhodobacterales</taxon>
        <taxon>Roseobacteraceae</taxon>
        <taxon>Litoreibacter</taxon>
    </lineage>
</organism>
<dbReference type="STRING" id="1486859.SAMN05444273_101259"/>
<gene>
    <name evidence="1" type="ORF">SAMN05444273_101259</name>
</gene>
<protein>
    <submittedName>
        <fullName evidence="1">Nucleoside-triphosphatase THEP1</fullName>
    </submittedName>
</protein>
<dbReference type="EMBL" id="FQUV01000001">
    <property type="protein sequence ID" value="SHE37991.1"/>
    <property type="molecule type" value="Genomic_DNA"/>
</dbReference>
<dbReference type="RefSeq" id="WP_073139293.1">
    <property type="nucleotide sequence ID" value="NZ_FQUV01000001.1"/>
</dbReference>
<dbReference type="OrthoDB" id="5918880at2"/>
<evidence type="ECO:0000313" key="1">
    <source>
        <dbReference type="EMBL" id="SHE37991.1"/>
    </source>
</evidence>
<dbReference type="AlphaFoldDB" id="A0A1M4T0H0"/>
<dbReference type="Proteomes" id="UP000184144">
    <property type="component" value="Unassembled WGS sequence"/>
</dbReference>
<sequence>MNIAYTIAPGRGDTDLMLATLAETLAGKGLRLCGTVQVNTERVCDGPCDMDVLVLPDGPAIRISQSLGKESHGCRLDPDALERAVGMATQQLRAGADVLIVNKFGKHEADGRGFRDIIAEAISLGVPVLVGTNGLSEHAFLEFTDGCAQMVEPNAEALVEWVEATMEPA</sequence>
<keyword evidence="2" id="KW-1185">Reference proteome</keyword>